<feature type="compositionally biased region" description="Basic and acidic residues" evidence="1">
    <location>
        <begin position="22"/>
        <end position="32"/>
    </location>
</feature>
<keyword evidence="3" id="KW-1185">Reference proteome</keyword>
<dbReference type="EMBL" id="JAYMYQ010000011">
    <property type="protein sequence ID" value="KAK7306841.1"/>
    <property type="molecule type" value="Genomic_DNA"/>
</dbReference>
<evidence type="ECO:0000313" key="2">
    <source>
        <dbReference type="EMBL" id="KAK7306841.1"/>
    </source>
</evidence>
<sequence>MVQVEASPLKKSNKGKGKGKQKVVDEGSGLKKYDKRKGKQKVVDEGSGLQKYDKGKGKQKVVNEVSDSWSDEISNDSDENFECLVEEVFDDSDDDIQTVPEKRTDDSDEEQQASFLSWVLIPIIIRDKMYAFLRPQHLEDTSSYATGFLKEKIYAFTNTYDLSFFENPSNIFRSTPLVVKDHYLP</sequence>
<gene>
    <name evidence="2" type="ORF">VNO77_44801</name>
</gene>
<name>A0AAN9JZ31_CANGL</name>
<comment type="caution">
    <text evidence="2">The sequence shown here is derived from an EMBL/GenBank/DDBJ whole genome shotgun (WGS) entry which is preliminary data.</text>
</comment>
<evidence type="ECO:0000256" key="1">
    <source>
        <dbReference type="SAM" id="MobiDB-lite"/>
    </source>
</evidence>
<protein>
    <submittedName>
        <fullName evidence="2">Uncharacterized protein</fullName>
    </submittedName>
</protein>
<proteinExistence type="predicted"/>
<dbReference type="Proteomes" id="UP001367508">
    <property type="component" value="Unassembled WGS sequence"/>
</dbReference>
<feature type="compositionally biased region" description="Basic residues" evidence="1">
    <location>
        <begin position="11"/>
        <end position="21"/>
    </location>
</feature>
<dbReference type="AlphaFoldDB" id="A0AAN9JZ31"/>
<evidence type="ECO:0000313" key="3">
    <source>
        <dbReference type="Proteomes" id="UP001367508"/>
    </source>
</evidence>
<feature type="region of interest" description="Disordered" evidence="1">
    <location>
        <begin position="1"/>
        <end position="60"/>
    </location>
</feature>
<accession>A0AAN9JZ31</accession>
<feature type="region of interest" description="Disordered" evidence="1">
    <location>
        <begin position="91"/>
        <end position="110"/>
    </location>
</feature>
<reference evidence="2 3" key="1">
    <citation type="submission" date="2024-01" db="EMBL/GenBank/DDBJ databases">
        <title>The genomes of 5 underutilized Papilionoideae crops provide insights into root nodulation and disease resistanc.</title>
        <authorList>
            <person name="Jiang F."/>
        </authorList>
    </citation>
    <scope>NUCLEOTIDE SEQUENCE [LARGE SCALE GENOMIC DNA]</scope>
    <source>
        <strain evidence="2">LVBAO_FW01</strain>
        <tissue evidence="2">Leaves</tissue>
    </source>
</reference>
<organism evidence="2 3">
    <name type="scientific">Canavalia gladiata</name>
    <name type="common">Sword bean</name>
    <name type="synonym">Dolichos gladiatus</name>
    <dbReference type="NCBI Taxonomy" id="3824"/>
    <lineage>
        <taxon>Eukaryota</taxon>
        <taxon>Viridiplantae</taxon>
        <taxon>Streptophyta</taxon>
        <taxon>Embryophyta</taxon>
        <taxon>Tracheophyta</taxon>
        <taxon>Spermatophyta</taxon>
        <taxon>Magnoliopsida</taxon>
        <taxon>eudicotyledons</taxon>
        <taxon>Gunneridae</taxon>
        <taxon>Pentapetalae</taxon>
        <taxon>rosids</taxon>
        <taxon>fabids</taxon>
        <taxon>Fabales</taxon>
        <taxon>Fabaceae</taxon>
        <taxon>Papilionoideae</taxon>
        <taxon>50 kb inversion clade</taxon>
        <taxon>NPAAA clade</taxon>
        <taxon>indigoferoid/millettioid clade</taxon>
        <taxon>Phaseoleae</taxon>
        <taxon>Canavalia</taxon>
    </lineage>
</organism>